<keyword evidence="1" id="KW-0968">Cytoplasmic vesicle</keyword>
<dbReference type="GO" id="GO:0015031">
    <property type="term" value="P:protein transport"/>
    <property type="evidence" value="ECO:0007669"/>
    <property type="project" value="UniProtKB-KW"/>
</dbReference>
<dbReference type="InterPro" id="IPR037364">
    <property type="entry name" value="Sec23"/>
</dbReference>
<dbReference type="GO" id="GO:0090110">
    <property type="term" value="P:COPII-coated vesicle cargo loading"/>
    <property type="evidence" value="ECO:0007669"/>
    <property type="project" value="TreeGrafter"/>
</dbReference>
<comment type="function">
    <text evidence="1">Component of the coat protein complex II (COPII) which promotes the formation of transport vesicles from the endoplasmic reticulum (ER). The coat has two main functions, the physical deformation of the endoplasmic reticulum membrane into vesicles and the selection of cargo molecules.</text>
</comment>
<dbReference type="Gene3D" id="3.40.20.10">
    <property type="entry name" value="Severin"/>
    <property type="match status" value="1"/>
</dbReference>
<keyword evidence="1" id="KW-0931">ER-Golgi transport</keyword>
<dbReference type="InterPro" id="IPR029006">
    <property type="entry name" value="ADF-H/Gelsolin-like_dom_sf"/>
</dbReference>
<comment type="similarity">
    <text evidence="1">Belongs to the SEC23/SEC24 family. SEC23 subfamily.</text>
</comment>
<evidence type="ECO:0000313" key="2">
    <source>
        <dbReference type="EMBL" id="CAD8417774.1"/>
    </source>
</evidence>
<dbReference type="AlphaFoldDB" id="A0A7S0CA97"/>
<dbReference type="GO" id="GO:0070971">
    <property type="term" value="C:endoplasmic reticulum exit site"/>
    <property type="evidence" value="ECO:0007669"/>
    <property type="project" value="TreeGrafter"/>
</dbReference>
<dbReference type="GO" id="GO:0005789">
    <property type="term" value="C:endoplasmic reticulum membrane"/>
    <property type="evidence" value="ECO:0007669"/>
    <property type="project" value="UniProtKB-SubCell"/>
</dbReference>
<keyword evidence="1" id="KW-0963">Cytoplasm</keyword>
<proteinExistence type="inferred from homology"/>
<keyword evidence="1" id="KW-0472">Membrane</keyword>
<name>A0A7S0CA97_9STRA</name>
<keyword evidence="1" id="KW-0479">Metal-binding</keyword>
<keyword evidence="1" id="KW-0256">Endoplasmic reticulum</keyword>
<keyword evidence="1" id="KW-0813">Transport</keyword>
<dbReference type="PANTHER" id="PTHR11141">
    <property type="entry name" value="PROTEIN TRANSPORT PROTEIN SEC23"/>
    <property type="match status" value="1"/>
</dbReference>
<reference evidence="2" key="1">
    <citation type="submission" date="2021-01" db="EMBL/GenBank/DDBJ databases">
        <authorList>
            <person name="Corre E."/>
            <person name="Pelletier E."/>
            <person name="Niang G."/>
            <person name="Scheremetjew M."/>
            <person name="Finn R."/>
            <person name="Kale V."/>
            <person name="Holt S."/>
            <person name="Cochrane G."/>
            <person name="Meng A."/>
            <person name="Brown T."/>
            <person name="Cohen L."/>
        </authorList>
    </citation>
    <scope>NUCLEOTIDE SEQUENCE</scope>
    <source>
        <strain evidence="2">CCAP1064/1</strain>
    </source>
</reference>
<comment type="subcellular location">
    <subcellularLocation>
        <location evidence="1">Cytoplasmic vesicle</location>
        <location evidence="1">COPII-coated vesicle membrane</location>
        <topology evidence="1">Peripheral membrane protein</topology>
        <orientation evidence="1">Cytoplasmic side</orientation>
    </subcellularLocation>
    <subcellularLocation>
        <location evidence="1">Endoplasmic reticulum membrane</location>
        <topology evidence="1">Peripheral membrane protein</topology>
        <orientation evidence="1">Cytoplasmic side</orientation>
    </subcellularLocation>
</comment>
<organism evidence="2">
    <name type="scientific">Proboscia inermis</name>
    <dbReference type="NCBI Taxonomy" id="420281"/>
    <lineage>
        <taxon>Eukaryota</taxon>
        <taxon>Sar</taxon>
        <taxon>Stramenopiles</taxon>
        <taxon>Ochrophyta</taxon>
        <taxon>Bacillariophyta</taxon>
        <taxon>Coscinodiscophyceae</taxon>
        <taxon>Rhizosoleniophycidae</taxon>
        <taxon>Rhizosoleniales</taxon>
        <taxon>Rhizosoleniaceae</taxon>
        <taxon>Proboscia</taxon>
    </lineage>
</organism>
<dbReference type="GO" id="GO:0046872">
    <property type="term" value="F:metal ion binding"/>
    <property type="evidence" value="ECO:0007669"/>
    <property type="project" value="UniProtKB-KW"/>
</dbReference>
<sequence>MMRHQSSFQFAFPPELADMLKLLHHLRRGSLLNASLLSVDDRCSLRALFLRLPHQECHLMLSPVVFSTRVNTVCPADPPNLLIELEEVPPQTLALWDDVVIAADHFDALFVWSGKSLNNCHTIIDRSNKYDTIRQDSRDFLLQATSHRFPSPTLYNLEEGESMSRRLTSRLAPSHVDPPEQQLAHFERLSLLTSDELHRLRNKFRFCNDTSGDTSFRKWFWDVVSATSKVAKDGQSLTL</sequence>
<dbReference type="Gene3D" id="1.20.120.730">
    <property type="entry name" value="Sec23/Sec24 helical domain"/>
    <property type="match status" value="1"/>
</dbReference>
<dbReference type="SUPFAM" id="SSF82754">
    <property type="entry name" value="C-terminal, gelsolin-like domain of Sec23/24"/>
    <property type="match status" value="1"/>
</dbReference>
<evidence type="ECO:0000256" key="1">
    <source>
        <dbReference type="RuleBase" id="RU365030"/>
    </source>
</evidence>
<dbReference type="EMBL" id="HBEL01029886">
    <property type="protein sequence ID" value="CAD8417774.1"/>
    <property type="molecule type" value="Transcribed_RNA"/>
</dbReference>
<keyword evidence="1" id="KW-0653">Protein transport</keyword>
<dbReference type="PANTHER" id="PTHR11141:SF6">
    <property type="entry name" value="PROTEIN TRANSPORT PROTEIN SEC23 A"/>
    <property type="match status" value="1"/>
</dbReference>
<accession>A0A7S0CA97</accession>
<dbReference type="InterPro" id="IPR036180">
    <property type="entry name" value="Gelsolin-like_dom_sf"/>
</dbReference>
<dbReference type="GO" id="GO:0005096">
    <property type="term" value="F:GTPase activator activity"/>
    <property type="evidence" value="ECO:0007669"/>
    <property type="project" value="TreeGrafter"/>
</dbReference>
<protein>
    <recommendedName>
        <fullName evidence="1">Protein transport protein SEC23</fullName>
    </recommendedName>
</protein>
<gene>
    <name evidence="2" type="ORF">PINE0816_LOCUS13909</name>
</gene>
<keyword evidence="1" id="KW-0862">Zinc</keyword>
<dbReference type="GO" id="GO:0030127">
    <property type="term" value="C:COPII vesicle coat"/>
    <property type="evidence" value="ECO:0007669"/>
    <property type="project" value="TreeGrafter"/>
</dbReference>